<dbReference type="Proteomes" id="UP000315388">
    <property type="component" value="Unassembled WGS sequence"/>
</dbReference>
<dbReference type="EMBL" id="VEWJ01000002">
    <property type="protein sequence ID" value="TPF76500.1"/>
    <property type="molecule type" value="Genomic_DNA"/>
</dbReference>
<comment type="caution">
    <text evidence="2">The sequence shown here is derived from an EMBL/GenBank/DDBJ whole genome shotgun (WGS) entry which is preliminary data.</text>
</comment>
<organism evidence="2 3">
    <name type="scientific">Brucella gallinifaecis</name>
    <dbReference type="NCBI Taxonomy" id="215590"/>
    <lineage>
        <taxon>Bacteria</taxon>
        <taxon>Pseudomonadati</taxon>
        <taxon>Pseudomonadota</taxon>
        <taxon>Alphaproteobacteria</taxon>
        <taxon>Hyphomicrobiales</taxon>
        <taxon>Brucellaceae</taxon>
        <taxon>Brucella/Ochrobactrum group</taxon>
        <taxon>Brucella</taxon>
    </lineage>
</organism>
<keyword evidence="3" id="KW-1185">Reference proteome</keyword>
<protein>
    <submittedName>
        <fullName evidence="2">Uncharacterized protein</fullName>
    </submittedName>
</protein>
<evidence type="ECO:0000313" key="3">
    <source>
        <dbReference type="Proteomes" id="UP000315388"/>
    </source>
</evidence>
<reference evidence="2 3" key="1">
    <citation type="journal article" date="2003" name="Int. J. Syst. Evol. Microbiol.">
        <title>Towards a standardized format for the description of a novel species (of an established genus): Ochrobactrum gallinifaecis sp. nov.</title>
        <authorList>
            <person name="Kampfer P."/>
            <person name="Buczolits S."/>
            <person name="Albrecht A."/>
            <person name="Busse H.J."/>
            <person name="Stackebrandt E."/>
        </authorList>
    </citation>
    <scope>NUCLEOTIDE SEQUENCE [LARGE SCALE GENOMIC DNA]</scope>
    <source>
        <strain evidence="2 3">ISO 196</strain>
    </source>
</reference>
<evidence type="ECO:0000313" key="2">
    <source>
        <dbReference type="EMBL" id="TPF76500.1"/>
    </source>
</evidence>
<gene>
    <name evidence="2" type="ORF">FHY56_03070</name>
</gene>
<dbReference type="AlphaFoldDB" id="A0A502BRQ3"/>
<name>A0A502BRQ3_9HYPH</name>
<sequence length="64" mass="7200">MRPSVRIRGGKTKEMWFIFKTFRRRRRADGPHPSDIEMTNMRFGRSAASSGSTGGTTPSSRPSL</sequence>
<feature type="compositionally biased region" description="Low complexity" evidence="1">
    <location>
        <begin position="44"/>
        <end position="64"/>
    </location>
</feature>
<evidence type="ECO:0000256" key="1">
    <source>
        <dbReference type="SAM" id="MobiDB-lite"/>
    </source>
</evidence>
<feature type="region of interest" description="Disordered" evidence="1">
    <location>
        <begin position="27"/>
        <end position="64"/>
    </location>
</feature>
<accession>A0A502BRQ3</accession>
<proteinExistence type="predicted"/>